<evidence type="ECO:0000256" key="5">
    <source>
        <dbReference type="SAM" id="MobiDB-lite"/>
    </source>
</evidence>
<evidence type="ECO:0000313" key="8">
    <source>
        <dbReference type="RefSeq" id="XP_018011331.1"/>
    </source>
</evidence>
<feature type="compositionally biased region" description="Low complexity" evidence="5">
    <location>
        <begin position="36"/>
        <end position="76"/>
    </location>
</feature>
<dbReference type="InterPro" id="IPR036128">
    <property type="entry name" value="Plus3-like_sf"/>
</dbReference>
<dbReference type="InterPro" id="IPR004343">
    <property type="entry name" value="Plus-3_dom"/>
</dbReference>
<keyword evidence="3" id="KW-0804">Transcription</keyword>
<dbReference type="Gene3D" id="3.90.70.200">
    <property type="entry name" value="Plus-3 domain"/>
    <property type="match status" value="1"/>
</dbReference>
<keyword evidence="2" id="KW-0805">Transcription regulation</keyword>
<reference evidence="8" key="1">
    <citation type="submission" date="2025-08" db="UniProtKB">
        <authorList>
            <consortium name="RefSeq"/>
        </authorList>
    </citation>
    <scope>IDENTIFICATION</scope>
    <source>
        <tissue evidence="8">Whole organism</tissue>
    </source>
</reference>
<feature type="region of interest" description="Disordered" evidence="5">
    <location>
        <begin position="591"/>
        <end position="666"/>
    </location>
</feature>
<feature type="region of interest" description="Disordered" evidence="5">
    <location>
        <begin position="1"/>
        <end position="170"/>
    </location>
</feature>
<dbReference type="PROSITE" id="PS51360">
    <property type="entry name" value="PLUS3"/>
    <property type="match status" value="1"/>
</dbReference>
<feature type="compositionally biased region" description="Basic and acidic residues" evidence="5">
    <location>
        <begin position="153"/>
        <end position="170"/>
    </location>
</feature>
<comment type="subcellular location">
    <subcellularLocation>
        <location evidence="1">Nucleus</location>
    </subcellularLocation>
</comment>
<keyword evidence="7" id="KW-1185">Reference proteome</keyword>
<dbReference type="GO" id="GO:0003677">
    <property type="term" value="F:DNA binding"/>
    <property type="evidence" value="ECO:0007669"/>
    <property type="project" value="InterPro"/>
</dbReference>
<feature type="compositionally biased region" description="Low complexity" evidence="5">
    <location>
        <begin position="326"/>
        <end position="336"/>
    </location>
</feature>
<evidence type="ECO:0000259" key="6">
    <source>
        <dbReference type="PROSITE" id="PS51360"/>
    </source>
</evidence>
<feature type="compositionally biased region" description="Basic and acidic residues" evidence="5">
    <location>
        <begin position="337"/>
        <end position="348"/>
    </location>
</feature>
<feature type="compositionally biased region" description="Low complexity" evidence="5">
    <location>
        <begin position="11"/>
        <end position="25"/>
    </location>
</feature>
<feature type="region of interest" description="Disordered" evidence="5">
    <location>
        <begin position="193"/>
        <end position="357"/>
    </location>
</feature>
<dbReference type="SUPFAM" id="SSF159042">
    <property type="entry name" value="Plus3-like"/>
    <property type="match status" value="1"/>
</dbReference>
<feature type="compositionally biased region" description="Low complexity" evidence="5">
    <location>
        <begin position="122"/>
        <end position="133"/>
    </location>
</feature>
<dbReference type="KEGG" id="hazt:108668600"/>
<feature type="compositionally biased region" description="Basic and acidic residues" evidence="5">
    <location>
        <begin position="201"/>
        <end position="224"/>
    </location>
</feature>
<feature type="compositionally biased region" description="Basic and acidic residues" evidence="5">
    <location>
        <begin position="259"/>
        <end position="280"/>
    </location>
</feature>
<dbReference type="AlphaFoldDB" id="A0A8B7NCQ5"/>
<dbReference type="PANTHER" id="PTHR13115:SF8">
    <property type="entry name" value="RNA POLYMERASE-ASSOCIATED PROTEIN RTF1 HOMOLOG"/>
    <property type="match status" value="1"/>
</dbReference>
<dbReference type="GeneID" id="108668600"/>
<dbReference type="RefSeq" id="XP_018011331.1">
    <property type="nucleotide sequence ID" value="XM_018155842.1"/>
</dbReference>
<dbReference type="GO" id="GO:1990269">
    <property type="term" value="F:RNA polymerase II C-terminal domain phosphoserine binding"/>
    <property type="evidence" value="ECO:0007669"/>
    <property type="project" value="TreeGrafter"/>
</dbReference>
<evidence type="ECO:0000256" key="4">
    <source>
        <dbReference type="ARBA" id="ARBA00023242"/>
    </source>
</evidence>
<evidence type="ECO:0000313" key="7">
    <source>
        <dbReference type="Proteomes" id="UP000694843"/>
    </source>
</evidence>
<proteinExistence type="predicted"/>
<dbReference type="PANTHER" id="PTHR13115">
    <property type="entry name" value="RNA POLYMERASE-ASSOCIATED PROTEIN RTF1 HOMOLOG"/>
    <property type="match status" value="1"/>
</dbReference>
<feature type="region of interest" description="Disordered" evidence="5">
    <location>
        <begin position="679"/>
        <end position="728"/>
    </location>
</feature>
<evidence type="ECO:0000256" key="1">
    <source>
        <dbReference type="ARBA" id="ARBA00004123"/>
    </source>
</evidence>
<dbReference type="GO" id="GO:0016593">
    <property type="term" value="C:Cdc73/Paf1 complex"/>
    <property type="evidence" value="ECO:0007669"/>
    <property type="project" value="TreeGrafter"/>
</dbReference>
<feature type="compositionally biased region" description="Low complexity" evidence="5">
    <location>
        <begin position="691"/>
        <end position="709"/>
    </location>
</feature>
<evidence type="ECO:0000256" key="2">
    <source>
        <dbReference type="ARBA" id="ARBA00023015"/>
    </source>
</evidence>
<gene>
    <name evidence="8" type="primary">LOC108668600</name>
</gene>
<sequence length="728" mass="82365">MSNKRKALTFSDSDSLDSASDSELLNIGKKRPRTGSKSASRSPSSSPSLSKKRTAAANTAAVPAAAVPQRPPGSDSDTSDGSDSDWDTRASNKKKKKPLSKSRKTRITRAESESEPEEGEVSDSGSGEGSIDGVSDDEKEFDDGLDENLIGDEADRVRLEQMTEKEREQELFNRIEKREALKTRFDIEKKLRLAKKKEQRKKKEPDTRPKEKEKEKDKDKDKINEALAVIPSDRKKTLEENKAGRTEKFAALKAKREYKKMAEEKEQEKKKAEEQKKEEEYVGSESEGSEKRSKQKLNPSQVFSSDDESDHSSGRSSNKPGRRSRSSSSSSSSSDSDSNKSDVSDPGRRSNRVTTVTSKEQLERIRLSRYKMSRYVHLPIFSKAIIGCFVRIGIGTNGSVPVYRVAEITEVCETAKIYNLEKTKTNKGLRLRHGKQERVFRLEFISNRPFTDSEYNKWVEACATYEVPLPTLETLSKKEKDIKDLLSYQYTNEDIDTMVNERLRFNKRPTNFAVAKTELLKKRDIAQQSGDQESIMKVIDELAELDNTSTRLDKRRTATISSILYINERNRKENVIKAEKAIKAESDLRKGVRVSDPFTRRQTRPTIVTKDIRAPDMTSDERSKAAEDERRLKAERELKKKEEEAQRKRIEEEKAKEAERKRIQEEDLYAAHDFDLNIDLGPDMPVVSSTPAAPGRSNGAAAALNGSAAPTPKRSLNLEEYKKKKGLL</sequence>
<dbReference type="SMART" id="SM00719">
    <property type="entry name" value="Plus3"/>
    <property type="match status" value="1"/>
</dbReference>
<keyword evidence="4" id="KW-0539">Nucleus</keyword>
<feature type="compositionally biased region" description="Basic and acidic residues" evidence="5">
    <location>
        <begin position="232"/>
        <end position="250"/>
    </location>
</feature>
<feature type="compositionally biased region" description="Basic residues" evidence="5">
    <location>
        <begin position="91"/>
        <end position="107"/>
    </location>
</feature>
<name>A0A8B7NCQ5_HYAAZ</name>
<accession>A0A8B7NCQ5</accession>
<feature type="compositionally biased region" description="Basic and acidic residues" evidence="5">
    <location>
        <begin position="610"/>
        <end position="666"/>
    </location>
</feature>
<protein>
    <submittedName>
        <fullName evidence="8">RNA polymerase-associated protein RTF1 homolog</fullName>
    </submittedName>
</protein>
<feature type="domain" description="Plus3" evidence="6">
    <location>
        <begin position="356"/>
        <end position="487"/>
    </location>
</feature>
<feature type="compositionally biased region" description="Acidic residues" evidence="5">
    <location>
        <begin position="134"/>
        <end position="152"/>
    </location>
</feature>
<dbReference type="OMA" id="ISGCYAR"/>
<dbReference type="OrthoDB" id="166375at2759"/>
<organism evidence="7 8">
    <name type="scientific">Hyalella azteca</name>
    <name type="common">Amphipod</name>
    <dbReference type="NCBI Taxonomy" id="294128"/>
    <lineage>
        <taxon>Eukaryota</taxon>
        <taxon>Metazoa</taxon>
        <taxon>Ecdysozoa</taxon>
        <taxon>Arthropoda</taxon>
        <taxon>Crustacea</taxon>
        <taxon>Multicrustacea</taxon>
        <taxon>Malacostraca</taxon>
        <taxon>Eumalacostraca</taxon>
        <taxon>Peracarida</taxon>
        <taxon>Amphipoda</taxon>
        <taxon>Senticaudata</taxon>
        <taxon>Talitrida</taxon>
        <taxon>Talitroidea</taxon>
        <taxon>Hyalellidae</taxon>
        <taxon>Hyalella</taxon>
    </lineage>
</organism>
<evidence type="ECO:0000256" key="3">
    <source>
        <dbReference type="ARBA" id="ARBA00023163"/>
    </source>
</evidence>
<dbReference type="Pfam" id="PF03126">
    <property type="entry name" value="Plus-3"/>
    <property type="match status" value="1"/>
</dbReference>
<dbReference type="Proteomes" id="UP000694843">
    <property type="component" value="Unplaced"/>
</dbReference>